<accession>A0A170ZKD7</accession>
<keyword evidence="1 4" id="KW-0808">Transferase</keyword>
<dbReference type="CDD" id="cd04301">
    <property type="entry name" value="NAT_SF"/>
    <property type="match status" value="1"/>
</dbReference>
<dbReference type="EMBL" id="BDCR01000003">
    <property type="protein sequence ID" value="GAT62758.1"/>
    <property type="molecule type" value="Genomic_DNA"/>
</dbReference>
<dbReference type="RefSeq" id="WP_236714385.1">
    <property type="nucleotide sequence ID" value="NZ_BDCR01000003.1"/>
</dbReference>
<dbReference type="PANTHER" id="PTHR43072:SF23">
    <property type="entry name" value="UPF0039 PROTEIN C11D3.02C"/>
    <property type="match status" value="1"/>
</dbReference>
<comment type="caution">
    <text evidence="4">The sequence shown here is derived from an EMBL/GenBank/DDBJ whole genome shotgun (WGS) entry which is preliminary data.</text>
</comment>
<evidence type="ECO:0000256" key="1">
    <source>
        <dbReference type="ARBA" id="ARBA00022679"/>
    </source>
</evidence>
<keyword evidence="5" id="KW-1185">Reference proteome</keyword>
<dbReference type="GO" id="GO:0016747">
    <property type="term" value="F:acyltransferase activity, transferring groups other than amino-acyl groups"/>
    <property type="evidence" value="ECO:0007669"/>
    <property type="project" value="InterPro"/>
</dbReference>
<keyword evidence="2" id="KW-0012">Acyltransferase</keyword>
<evidence type="ECO:0000313" key="5">
    <source>
        <dbReference type="Proteomes" id="UP000076586"/>
    </source>
</evidence>
<gene>
    <name evidence="4" type="ORF">PJIAN_361</name>
</gene>
<evidence type="ECO:0000313" key="4">
    <source>
        <dbReference type="EMBL" id="GAT62758.1"/>
    </source>
</evidence>
<dbReference type="SUPFAM" id="SSF55729">
    <property type="entry name" value="Acyl-CoA N-acyltransferases (Nat)"/>
    <property type="match status" value="1"/>
</dbReference>
<dbReference type="Pfam" id="PF00583">
    <property type="entry name" value="Acetyltransf_1"/>
    <property type="match status" value="1"/>
</dbReference>
<dbReference type="AlphaFoldDB" id="A0A170ZKD7"/>
<dbReference type="InterPro" id="IPR000182">
    <property type="entry name" value="GNAT_dom"/>
</dbReference>
<organism evidence="4 5">
    <name type="scientific">Paludibacter jiangxiensis</name>
    <dbReference type="NCBI Taxonomy" id="681398"/>
    <lineage>
        <taxon>Bacteria</taxon>
        <taxon>Pseudomonadati</taxon>
        <taxon>Bacteroidota</taxon>
        <taxon>Bacteroidia</taxon>
        <taxon>Bacteroidales</taxon>
        <taxon>Paludibacteraceae</taxon>
        <taxon>Paludibacter</taxon>
    </lineage>
</organism>
<evidence type="ECO:0000259" key="3">
    <source>
        <dbReference type="PROSITE" id="PS51186"/>
    </source>
</evidence>
<protein>
    <submittedName>
        <fullName evidence="4">Phosphinothricin acetyltransferase</fullName>
    </submittedName>
</protein>
<reference evidence="5" key="2">
    <citation type="journal article" date="2017" name="Genome Announc.">
        <title>Draft genome sequence of Paludibacter jiangxiensis NM7(T), a propionate-producing fermentative bacterium.</title>
        <authorList>
            <person name="Qiu Y.-L."/>
            <person name="Tourlousse D.M."/>
            <person name="Matsuura N."/>
            <person name="Ohashi A."/>
            <person name="Sekiguchi Y."/>
        </authorList>
    </citation>
    <scope>NUCLEOTIDE SEQUENCE [LARGE SCALE GENOMIC DNA]</scope>
    <source>
        <strain evidence="5">NM7</strain>
    </source>
</reference>
<dbReference type="Gene3D" id="3.40.630.30">
    <property type="match status" value="1"/>
</dbReference>
<dbReference type="PANTHER" id="PTHR43072">
    <property type="entry name" value="N-ACETYLTRANSFERASE"/>
    <property type="match status" value="1"/>
</dbReference>
<sequence>MMKQITIQSLTAEHWPDAARVYEAGIATGNATFQTEAPSWEAWNKAHRPDCRLVALCEGKVAGWAALSPVSARPVYAGVAEVSIYVDPAFRGQGVGDSLMKALIEESETQGVWTLQSGVFPENAASMRLHQKYDFRTIGIKERIGKMNSEWRDVAMLERRSRVVGID</sequence>
<evidence type="ECO:0000256" key="2">
    <source>
        <dbReference type="ARBA" id="ARBA00023315"/>
    </source>
</evidence>
<proteinExistence type="predicted"/>
<dbReference type="STRING" id="681398.PJIAN_361"/>
<dbReference type="PROSITE" id="PS51186">
    <property type="entry name" value="GNAT"/>
    <property type="match status" value="1"/>
</dbReference>
<reference evidence="5" key="1">
    <citation type="submission" date="2016-04" db="EMBL/GenBank/DDBJ databases">
        <title>Draft genome sequence of Paludibacter jiangxiensis strain NM7.</title>
        <authorList>
            <person name="Qiu Y."/>
            <person name="Matsuura N."/>
            <person name="Ohashi A."/>
            <person name="Tourlousse M.D."/>
            <person name="Sekiguchi Y."/>
        </authorList>
    </citation>
    <scope>NUCLEOTIDE SEQUENCE [LARGE SCALE GENOMIC DNA]</scope>
    <source>
        <strain evidence="5">NM7</strain>
    </source>
</reference>
<feature type="domain" description="N-acetyltransferase" evidence="3">
    <location>
        <begin position="5"/>
        <end position="161"/>
    </location>
</feature>
<dbReference type="Proteomes" id="UP000076586">
    <property type="component" value="Unassembled WGS sequence"/>
</dbReference>
<dbReference type="InterPro" id="IPR016181">
    <property type="entry name" value="Acyl_CoA_acyltransferase"/>
</dbReference>
<name>A0A170ZKD7_9BACT</name>